<evidence type="ECO:0008006" key="3">
    <source>
        <dbReference type="Google" id="ProtNLM"/>
    </source>
</evidence>
<dbReference type="Gene3D" id="1.20.1070.10">
    <property type="entry name" value="Rhodopsin 7-helix transmembrane proteins"/>
    <property type="match status" value="1"/>
</dbReference>
<name>A0A1A9Z7M7_GLOPL</name>
<dbReference type="SUPFAM" id="SSF81321">
    <property type="entry name" value="Family A G protein-coupled receptor-like"/>
    <property type="match status" value="1"/>
</dbReference>
<sequence>MYLFVTDSLKALLRGALSQQSAVILVCMAVDRYMCALHPRRYYQHSSKKRAENVFMLLLLIFLNMRKGLCRCVEPYMDYQPNSIRIFGLAKSQELLTKGLRIIYLAVLNVCMIFQRRRAFKRHQLRRLIPRNIGNENIVHK</sequence>
<dbReference type="VEuPathDB" id="VectorBase:GPAI006301"/>
<reference evidence="1" key="2">
    <citation type="submission" date="2020-05" db="UniProtKB">
        <authorList>
            <consortium name="EnsemblMetazoa"/>
        </authorList>
    </citation>
    <scope>IDENTIFICATION</scope>
    <source>
        <strain evidence="1">IAEA</strain>
    </source>
</reference>
<protein>
    <recommendedName>
        <fullName evidence="3">G-protein coupled receptors family 1 profile domain-containing protein</fullName>
    </recommendedName>
</protein>
<dbReference type="EnsemblMetazoa" id="GPAI006301-RA">
    <property type="protein sequence ID" value="GPAI006301-PA"/>
    <property type="gene ID" value="GPAI006301"/>
</dbReference>
<evidence type="ECO:0000313" key="1">
    <source>
        <dbReference type="EnsemblMetazoa" id="GPAI006301-PA"/>
    </source>
</evidence>
<keyword evidence="2" id="KW-1185">Reference proteome</keyword>
<reference evidence="2" key="1">
    <citation type="submission" date="2014-03" db="EMBL/GenBank/DDBJ databases">
        <authorList>
            <person name="Aksoy S."/>
            <person name="Warren W."/>
            <person name="Wilson R.K."/>
        </authorList>
    </citation>
    <scope>NUCLEOTIDE SEQUENCE [LARGE SCALE GENOMIC DNA]</scope>
    <source>
        <strain evidence="2">IAEA</strain>
    </source>
</reference>
<evidence type="ECO:0000313" key="2">
    <source>
        <dbReference type="Proteomes" id="UP000092445"/>
    </source>
</evidence>
<accession>A0A1A9Z7M7</accession>
<proteinExistence type="predicted"/>
<dbReference type="AlphaFoldDB" id="A0A1A9Z7M7"/>
<organism evidence="1 2">
    <name type="scientific">Glossina pallidipes</name>
    <name type="common">Tsetse fly</name>
    <dbReference type="NCBI Taxonomy" id="7398"/>
    <lineage>
        <taxon>Eukaryota</taxon>
        <taxon>Metazoa</taxon>
        <taxon>Ecdysozoa</taxon>
        <taxon>Arthropoda</taxon>
        <taxon>Hexapoda</taxon>
        <taxon>Insecta</taxon>
        <taxon>Pterygota</taxon>
        <taxon>Neoptera</taxon>
        <taxon>Endopterygota</taxon>
        <taxon>Diptera</taxon>
        <taxon>Brachycera</taxon>
        <taxon>Muscomorpha</taxon>
        <taxon>Hippoboscoidea</taxon>
        <taxon>Glossinidae</taxon>
        <taxon>Glossina</taxon>
    </lineage>
</organism>
<dbReference type="Proteomes" id="UP000092445">
    <property type="component" value="Unassembled WGS sequence"/>
</dbReference>
<dbReference type="STRING" id="7398.A0A1A9Z7M7"/>